<comment type="similarity">
    <text evidence="1 3">Belongs to the type-B carboxylesterase/lipase family.</text>
</comment>
<dbReference type="InterPro" id="IPR002018">
    <property type="entry name" value="CarbesteraseB"/>
</dbReference>
<feature type="signal peptide" evidence="3">
    <location>
        <begin position="1"/>
        <end position="23"/>
    </location>
</feature>
<feature type="chain" id="PRO_5022250142" description="Carboxylic ester hydrolase" evidence="3">
    <location>
        <begin position="24"/>
        <end position="540"/>
    </location>
</feature>
<evidence type="ECO:0000256" key="2">
    <source>
        <dbReference type="ARBA" id="ARBA00022801"/>
    </source>
</evidence>
<gene>
    <name evidence="5" type="primary">patB_0</name>
    <name evidence="5" type="ORF">LAWI1_G007930</name>
</gene>
<dbReference type="AlphaFoldDB" id="A0A559M3U0"/>
<dbReference type="Gene3D" id="3.40.50.1820">
    <property type="entry name" value="alpha/beta hydrolase"/>
    <property type="match status" value="1"/>
</dbReference>
<sequence length="540" mass="57736">MIKAMSRLAMLAKLMSLFFSTAASTTPSVDLGYEIHTATVNTTGNYSKFSNVPYAKQPVDDLRFKLPVRITGNSSTINDGSVAAICVQGAPIWTLQQAADADGVPVEIIEEIFWNEADQTESCLVLDVYVPSSTFDKGVSAKTPVLVYIHGGGYAAGSKAVDPAGLIARSQLDNGDGVVIVAVNYRLGMYGFLGGANDTIPNLGLHDQLMAMQWVQQYISRFGGDPDQVTLIGESAGASSIVFHITSYGGKTTLPFKRAIPQSPAFQFNINSTAGYELAMAVASNVSGTNISTVAQLSALDAATLKSVNEHTILQGSWGNVVFGPAPDGAYVPKLPQVLLAEGAFNKDIELLIGHNSNESATFVDPSISTEAEMFSSLEAQLPEASNVTLNYILDVLYPAANYSTQFQRAVQIRSDGYFACTTRYLALAKGNDTYNYLFAVKPGYHADDTQYTFYDGDSSTLDNGYSVDVPVAYALQDSIIGFTQAGDPNKAPAGLNISFPLYGSDAQVLTLTLDGLGTETDDLDNVRCAWWQQAMIDGL</sequence>
<feature type="domain" description="Carboxylesterase type B" evidence="4">
    <location>
        <begin position="41"/>
        <end position="516"/>
    </location>
</feature>
<dbReference type="GO" id="GO:0016787">
    <property type="term" value="F:hydrolase activity"/>
    <property type="evidence" value="ECO:0007669"/>
    <property type="project" value="UniProtKB-KW"/>
</dbReference>
<keyword evidence="2 3" id="KW-0378">Hydrolase</keyword>
<feature type="non-terminal residue" evidence="5">
    <location>
        <position position="540"/>
    </location>
</feature>
<comment type="caution">
    <text evidence="5">The sequence shown here is derived from an EMBL/GenBank/DDBJ whole genome shotgun (WGS) entry which is preliminary data.</text>
</comment>
<dbReference type="PROSITE" id="PS00122">
    <property type="entry name" value="CARBOXYLESTERASE_B_1"/>
    <property type="match status" value="1"/>
</dbReference>
<accession>A0A559M3U0</accession>
<keyword evidence="3" id="KW-0732">Signal</keyword>
<evidence type="ECO:0000259" key="4">
    <source>
        <dbReference type="Pfam" id="PF00135"/>
    </source>
</evidence>
<reference evidence="5 6" key="1">
    <citation type="submission" date="2018-05" db="EMBL/GenBank/DDBJ databases">
        <title>Genome sequencing and assembly of the regulated plant pathogen Lachnellula willkommii and related sister species for the development of diagnostic species identification markers.</title>
        <authorList>
            <person name="Giroux E."/>
            <person name="Bilodeau G."/>
        </authorList>
    </citation>
    <scope>NUCLEOTIDE SEQUENCE [LARGE SCALE GENOMIC DNA]</scope>
    <source>
        <strain evidence="5 6">CBS 172.35</strain>
    </source>
</reference>
<dbReference type="InterPro" id="IPR019826">
    <property type="entry name" value="Carboxylesterase_B_AS"/>
</dbReference>
<dbReference type="Proteomes" id="UP000315522">
    <property type="component" value="Unassembled WGS sequence"/>
</dbReference>
<protein>
    <recommendedName>
        <fullName evidence="3">Carboxylic ester hydrolase</fullName>
        <ecNumber evidence="3">3.1.1.-</ecNumber>
    </recommendedName>
</protein>
<name>A0A559M3U0_9HELO</name>
<evidence type="ECO:0000256" key="1">
    <source>
        <dbReference type="ARBA" id="ARBA00005964"/>
    </source>
</evidence>
<evidence type="ECO:0000256" key="3">
    <source>
        <dbReference type="RuleBase" id="RU361235"/>
    </source>
</evidence>
<evidence type="ECO:0000313" key="6">
    <source>
        <dbReference type="Proteomes" id="UP000315522"/>
    </source>
</evidence>
<keyword evidence="6" id="KW-1185">Reference proteome</keyword>
<evidence type="ECO:0000313" key="5">
    <source>
        <dbReference type="EMBL" id="TVY87642.1"/>
    </source>
</evidence>
<dbReference type="Pfam" id="PF00135">
    <property type="entry name" value="COesterase"/>
    <property type="match status" value="1"/>
</dbReference>
<organism evidence="5 6">
    <name type="scientific">Lachnellula willkommii</name>
    <dbReference type="NCBI Taxonomy" id="215461"/>
    <lineage>
        <taxon>Eukaryota</taxon>
        <taxon>Fungi</taxon>
        <taxon>Dikarya</taxon>
        <taxon>Ascomycota</taxon>
        <taxon>Pezizomycotina</taxon>
        <taxon>Leotiomycetes</taxon>
        <taxon>Helotiales</taxon>
        <taxon>Lachnaceae</taxon>
        <taxon>Lachnellula</taxon>
    </lineage>
</organism>
<dbReference type="PANTHER" id="PTHR11559">
    <property type="entry name" value="CARBOXYLESTERASE"/>
    <property type="match status" value="1"/>
</dbReference>
<dbReference type="EMBL" id="QGML01002258">
    <property type="protein sequence ID" value="TVY87642.1"/>
    <property type="molecule type" value="Genomic_DNA"/>
</dbReference>
<proteinExistence type="inferred from homology"/>
<dbReference type="EC" id="3.1.1.-" evidence="3"/>
<dbReference type="InterPro" id="IPR029058">
    <property type="entry name" value="AB_hydrolase_fold"/>
</dbReference>
<dbReference type="InterPro" id="IPR050309">
    <property type="entry name" value="Type-B_Carboxylest/Lipase"/>
</dbReference>
<dbReference type="SUPFAM" id="SSF53474">
    <property type="entry name" value="alpha/beta-Hydrolases"/>
    <property type="match status" value="1"/>
</dbReference>